<dbReference type="SUPFAM" id="SSF51735">
    <property type="entry name" value="NAD(P)-binding Rossmann-fold domains"/>
    <property type="match status" value="1"/>
</dbReference>
<dbReference type="PANTHER" id="PTHR30388:SF6">
    <property type="entry name" value="XANTHINE DEHYDROGENASE SUBUNIT A-RELATED"/>
    <property type="match status" value="1"/>
</dbReference>
<reference evidence="3 4" key="2">
    <citation type="submission" date="2007-06" db="EMBL/GenBank/DDBJ databases">
        <title>Draft genome sequence of Ruminococcus gnavus (ATCC 29149).</title>
        <authorList>
            <person name="Sudarsanam P."/>
            <person name="Ley R."/>
            <person name="Guruge J."/>
            <person name="Turnbaugh P.J."/>
            <person name="Mahowald M."/>
            <person name="Liep D."/>
            <person name="Gordon J."/>
        </authorList>
    </citation>
    <scope>NUCLEOTIDE SEQUENCE [LARGE SCALE GENOMIC DNA]</scope>
    <source>
        <strain evidence="3 4">ATCC 29149</strain>
    </source>
</reference>
<dbReference type="Proteomes" id="UP000004410">
    <property type="component" value="Unassembled WGS sequence"/>
</dbReference>
<dbReference type="AlphaFoldDB" id="A7B7X0"/>
<evidence type="ECO:0008006" key="5">
    <source>
        <dbReference type="Google" id="ProtNLM"/>
    </source>
</evidence>
<dbReference type="PANTHER" id="PTHR30388">
    <property type="entry name" value="ALDEHYDE OXIDOREDUCTASE MOLYBDENUM COFACTOR ASSEMBLY PROTEIN"/>
    <property type="match status" value="1"/>
</dbReference>
<dbReference type="Pfam" id="PF13478">
    <property type="entry name" value="XdhC_C"/>
    <property type="match status" value="1"/>
</dbReference>
<feature type="domain" description="XdhC- CoxI" evidence="1">
    <location>
        <begin position="235"/>
        <end position="290"/>
    </location>
</feature>
<evidence type="ECO:0000259" key="2">
    <source>
        <dbReference type="Pfam" id="PF13478"/>
    </source>
</evidence>
<evidence type="ECO:0000259" key="1">
    <source>
        <dbReference type="Pfam" id="PF02625"/>
    </source>
</evidence>
<gene>
    <name evidence="3" type="ORF">RUMGNA_03686</name>
</gene>
<dbReference type="InterPro" id="IPR027051">
    <property type="entry name" value="XdhC_Rossmann_dom"/>
</dbReference>
<proteinExistence type="predicted"/>
<accession>A7B7X0</accession>
<evidence type="ECO:0000313" key="4">
    <source>
        <dbReference type="Proteomes" id="UP000004410"/>
    </source>
</evidence>
<organism evidence="3 4">
    <name type="scientific">Mediterraneibacter gnavus (strain ATCC 29149 / DSM 114966 / JCM 6515 / VPI C7-9)</name>
    <name type="common">Ruminococcus gnavus</name>
    <dbReference type="NCBI Taxonomy" id="411470"/>
    <lineage>
        <taxon>Bacteria</taxon>
        <taxon>Bacillati</taxon>
        <taxon>Bacillota</taxon>
        <taxon>Clostridia</taxon>
        <taxon>Lachnospirales</taxon>
        <taxon>Lachnospiraceae</taxon>
        <taxon>Mediterraneibacter</taxon>
    </lineage>
</organism>
<protein>
    <recommendedName>
        <fullName evidence="5">Xanthine dehydrogenase</fullName>
    </recommendedName>
</protein>
<dbReference type="PaxDb" id="411470-RUMGNA_03686"/>
<dbReference type="eggNOG" id="COG1975">
    <property type="taxonomic scope" value="Bacteria"/>
</dbReference>
<dbReference type="InterPro" id="IPR036291">
    <property type="entry name" value="NAD(P)-bd_dom_sf"/>
</dbReference>
<reference evidence="3 4" key="1">
    <citation type="submission" date="2007-04" db="EMBL/GenBank/DDBJ databases">
        <authorList>
            <person name="Fulton L."/>
            <person name="Clifton S."/>
            <person name="Fulton B."/>
            <person name="Xu J."/>
            <person name="Minx P."/>
            <person name="Pepin K.H."/>
            <person name="Johnson M."/>
            <person name="Thiruvilangam P."/>
            <person name="Bhonagiri V."/>
            <person name="Nash W.E."/>
            <person name="Mardis E.R."/>
            <person name="Wilson R.K."/>
        </authorList>
    </citation>
    <scope>NUCLEOTIDE SEQUENCE [LARGE SCALE GENOMIC DNA]</scope>
    <source>
        <strain evidence="3 4">ATCC 29149</strain>
    </source>
</reference>
<dbReference type="Pfam" id="PF02625">
    <property type="entry name" value="XdhC_CoxI"/>
    <property type="match status" value="1"/>
</dbReference>
<comment type="caution">
    <text evidence="3">The sequence shown here is derived from an EMBL/GenBank/DDBJ whole genome shotgun (WGS) entry which is preliminary data.</text>
</comment>
<feature type="domain" description="XdhC Rossmann" evidence="2">
    <location>
        <begin position="64"/>
        <end position="206"/>
    </location>
</feature>
<dbReference type="EMBL" id="AAYG02000032">
    <property type="protein sequence ID" value="EDN76063.1"/>
    <property type="molecule type" value="Genomic_DNA"/>
</dbReference>
<name>A7B7X0_MEDG7</name>
<evidence type="ECO:0000313" key="3">
    <source>
        <dbReference type="EMBL" id="EDN76063.1"/>
    </source>
</evidence>
<dbReference type="Gene3D" id="3.40.50.720">
    <property type="entry name" value="NAD(P)-binding Rossmann-like Domain"/>
    <property type="match status" value="1"/>
</dbReference>
<sequence length="323" mass="35706">MKKERERMSEFYNSLAEKMQSGSCVVMTVLEGESAGKKLLVTEPVEQYEGHAVFCERAGSQPRLVICGGGHVSIPMIRMGKMLGFQVTVLEDRPKFADNARVAGADVVICDSFEHGLERISGGEDTYFIILTRGHRYDEVCLGAIVEKPNAYIGMMGSRRRVAIVKEELFEQGHEREKLDEVYTPIGLKIGAETPEEIAVSVMAEIIQVKHEKAEGCGYSKELLEALCDEDCKKQKKVLATIISRKGSAPRGVGTKMLILEDGTLIDTIGGGCAESDVITKALLMMREEKVRFQICMVDMTREAAEEEGMVCGGRIEVMLERV</sequence>
<dbReference type="InterPro" id="IPR052698">
    <property type="entry name" value="MoCofactor_Util/Proc"/>
</dbReference>
<dbReference type="InterPro" id="IPR003777">
    <property type="entry name" value="XdhC_CoxI"/>
</dbReference>